<accession>A0ABU6A111</accession>
<name>A0ABU6A111_9FLAO</name>
<dbReference type="PROSITE" id="PS51257">
    <property type="entry name" value="PROKAR_LIPOPROTEIN"/>
    <property type="match status" value="1"/>
</dbReference>
<evidence type="ECO:0000313" key="1">
    <source>
        <dbReference type="EMBL" id="MEB3347804.1"/>
    </source>
</evidence>
<protein>
    <submittedName>
        <fullName evidence="1">Uncharacterized protein</fullName>
    </submittedName>
</protein>
<proteinExistence type="predicted"/>
<dbReference type="RefSeq" id="WP_324181826.1">
    <property type="nucleotide sequence ID" value="NZ_BAABAW010000011.1"/>
</dbReference>
<dbReference type="Proteomes" id="UP001327027">
    <property type="component" value="Unassembled WGS sequence"/>
</dbReference>
<evidence type="ECO:0000313" key="2">
    <source>
        <dbReference type="Proteomes" id="UP001327027"/>
    </source>
</evidence>
<gene>
    <name evidence="1" type="ORF">U6A24_20170</name>
</gene>
<sequence>MKKLMYVAVFALTLGFTSCGNDDDGGNCRECEVLTIPISICDNGDGTVTTSGGGESETITLPEGTSFEDYADTLCSGTITIGL</sequence>
<organism evidence="1 2">
    <name type="scientific">Aquimarina gracilis</name>
    <dbReference type="NCBI Taxonomy" id="874422"/>
    <lineage>
        <taxon>Bacteria</taxon>
        <taxon>Pseudomonadati</taxon>
        <taxon>Bacteroidota</taxon>
        <taxon>Flavobacteriia</taxon>
        <taxon>Flavobacteriales</taxon>
        <taxon>Flavobacteriaceae</taxon>
        <taxon>Aquimarina</taxon>
    </lineage>
</organism>
<dbReference type="EMBL" id="JAYKLX010000010">
    <property type="protein sequence ID" value="MEB3347804.1"/>
    <property type="molecule type" value="Genomic_DNA"/>
</dbReference>
<comment type="caution">
    <text evidence="1">The sequence shown here is derived from an EMBL/GenBank/DDBJ whole genome shotgun (WGS) entry which is preliminary data.</text>
</comment>
<reference evidence="1 2" key="1">
    <citation type="journal article" date="2013" name="Int. J. Syst. Evol. Microbiol.">
        <title>Aquimarina gracilis sp. nov., isolated from the gut microflora of a mussel, Mytilus coruscus, and emended description of Aquimarina spongiae.</title>
        <authorList>
            <person name="Park S.C."/>
            <person name="Choe H.N."/>
            <person name="Baik K.S."/>
            <person name="Seong C.N."/>
        </authorList>
    </citation>
    <scope>NUCLEOTIDE SEQUENCE [LARGE SCALE GENOMIC DNA]</scope>
    <source>
        <strain evidence="1 2">PSC32</strain>
    </source>
</reference>
<keyword evidence="2" id="KW-1185">Reference proteome</keyword>